<gene>
    <name evidence="1" type="ORF">DCC39_10195</name>
</gene>
<dbReference type="RefSeq" id="WP_116554792.1">
    <property type="nucleotide sequence ID" value="NZ_QCZG01000019.1"/>
</dbReference>
<evidence type="ECO:0000313" key="2">
    <source>
        <dbReference type="Proteomes" id="UP000245998"/>
    </source>
</evidence>
<reference evidence="1 2" key="1">
    <citation type="submission" date="2018-04" db="EMBL/GenBank/DDBJ databases">
        <title>Camelliibacillus theae gen. nov., sp. nov., isolated from Pu'er tea.</title>
        <authorList>
            <person name="Niu L."/>
        </authorList>
    </citation>
    <scope>NUCLEOTIDE SEQUENCE [LARGE SCALE GENOMIC DNA]</scope>
    <source>
        <strain evidence="1 2">T8</strain>
    </source>
</reference>
<proteinExistence type="predicted"/>
<organism evidence="1 2">
    <name type="scientific">Pueribacillus theae</name>
    <dbReference type="NCBI Taxonomy" id="2171751"/>
    <lineage>
        <taxon>Bacteria</taxon>
        <taxon>Bacillati</taxon>
        <taxon>Bacillota</taxon>
        <taxon>Bacilli</taxon>
        <taxon>Bacillales</taxon>
        <taxon>Bacillaceae</taxon>
        <taxon>Pueribacillus</taxon>
    </lineage>
</organism>
<dbReference type="Proteomes" id="UP000245998">
    <property type="component" value="Unassembled WGS sequence"/>
</dbReference>
<accession>A0A2U1K0M9</accession>
<keyword evidence="2" id="KW-1185">Reference proteome</keyword>
<evidence type="ECO:0000313" key="1">
    <source>
        <dbReference type="EMBL" id="PWA11060.1"/>
    </source>
</evidence>
<protein>
    <recommendedName>
        <fullName evidence="3">Homeodomain phBC6A51-type domain-containing protein</fullName>
    </recommendedName>
</protein>
<comment type="caution">
    <text evidence="1">The sequence shown here is derived from an EMBL/GenBank/DDBJ whole genome shotgun (WGS) entry which is preliminary data.</text>
</comment>
<sequence length="137" mass="15814">MEKLPMKKSFEKDDTAKELVLLMMEKGFSEMPDSYKADQLGISLSEYSNYMNNPEFLRWAVKTMQDLYVARLPEVLNTIYSQAVAGKGRQQKMLLEFMKISSKDEEMRSPNIIIVNNIPNPDDQKPQVINMEEITNG</sequence>
<name>A0A2U1K0M9_9BACI</name>
<evidence type="ECO:0008006" key="3">
    <source>
        <dbReference type="Google" id="ProtNLM"/>
    </source>
</evidence>
<dbReference type="EMBL" id="QCZG01000019">
    <property type="protein sequence ID" value="PWA11060.1"/>
    <property type="molecule type" value="Genomic_DNA"/>
</dbReference>
<dbReference type="AlphaFoldDB" id="A0A2U1K0M9"/>